<dbReference type="Gene3D" id="3.40.50.150">
    <property type="entry name" value="Vaccinia Virus protein VP39"/>
    <property type="match status" value="1"/>
</dbReference>
<evidence type="ECO:0000256" key="1">
    <source>
        <dbReference type="ARBA" id="ARBA00005179"/>
    </source>
</evidence>
<comment type="similarity">
    <text evidence="4">Belongs to the class I-like SAM-binding methyltransferase superfamily.</text>
</comment>
<dbReference type="GO" id="GO:0016740">
    <property type="term" value="F:transferase activity"/>
    <property type="evidence" value="ECO:0007669"/>
    <property type="project" value="UniProtKB-KW"/>
</dbReference>
<protein>
    <recommendedName>
        <fullName evidence="7">Methyltransferase domain-containing protein</fullName>
    </recommendedName>
</protein>
<evidence type="ECO:0000256" key="3">
    <source>
        <dbReference type="ARBA" id="ARBA00022691"/>
    </source>
</evidence>
<organism evidence="5 6">
    <name type="scientific">Leucocoprinus birnbaumii</name>
    <dbReference type="NCBI Taxonomy" id="56174"/>
    <lineage>
        <taxon>Eukaryota</taxon>
        <taxon>Fungi</taxon>
        <taxon>Dikarya</taxon>
        <taxon>Basidiomycota</taxon>
        <taxon>Agaricomycotina</taxon>
        <taxon>Agaricomycetes</taxon>
        <taxon>Agaricomycetidae</taxon>
        <taxon>Agaricales</taxon>
        <taxon>Agaricineae</taxon>
        <taxon>Agaricaceae</taxon>
        <taxon>Leucocoprinus</taxon>
    </lineage>
</organism>
<keyword evidence="3" id="KW-0949">S-adenosyl-L-methionine</keyword>
<keyword evidence="6" id="KW-1185">Reference proteome</keyword>
<dbReference type="Proteomes" id="UP001213000">
    <property type="component" value="Unassembled WGS sequence"/>
</dbReference>
<dbReference type="AlphaFoldDB" id="A0AAD5VL81"/>
<comment type="caution">
    <text evidence="5">The sequence shown here is derived from an EMBL/GenBank/DDBJ whole genome shotgun (WGS) entry which is preliminary data.</text>
</comment>
<gene>
    <name evidence="5" type="ORF">NP233_g10867</name>
</gene>
<dbReference type="InterPro" id="IPR029063">
    <property type="entry name" value="SAM-dependent_MTases_sf"/>
</dbReference>
<comment type="pathway">
    <text evidence="1">Secondary metabolite biosynthesis.</text>
</comment>
<reference evidence="5" key="1">
    <citation type="submission" date="2022-07" db="EMBL/GenBank/DDBJ databases">
        <title>Genome Sequence of Leucocoprinus birnbaumii.</title>
        <authorList>
            <person name="Buettner E."/>
        </authorList>
    </citation>
    <scope>NUCLEOTIDE SEQUENCE</scope>
    <source>
        <strain evidence="5">VT141</strain>
    </source>
</reference>
<evidence type="ECO:0008006" key="7">
    <source>
        <dbReference type="Google" id="ProtNLM"/>
    </source>
</evidence>
<evidence type="ECO:0000313" key="6">
    <source>
        <dbReference type="Proteomes" id="UP001213000"/>
    </source>
</evidence>
<evidence type="ECO:0000256" key="2">
    <source>
        <dbReference type="ARBA" id="ARBA00022679"/>
    </source>
</evidence>
<evidence type="ECO:0000313" key="5">
    <source>
        <dbReference type="EMBL" id="KAJ3560397.1"/>
    </source>
</evidence>
<proteinExistence type="inferred from homology"/>
<accession>A0AAD5VL81</accession>
<dbReference type="SUPFAM" id="SSF53335">
    <property type="entry name" value="S-adenosyl-L-methionine-dependent methyltransferases"/>
    <property type="match status" value="1"/>
</dbReference>
<keyword evidence="2" id="KW-0808">Transferase</keyword>
<name>A0AAD5VL81_9AGAR</name>
<sequence>MASLLPVVDDIPPLDSALLNLSQEELSFLKALTRIQDVNELRRHVLEVQEKAYKVYCYPCIRLFGFTKLTISRLPTYAEAMKLSKSRPGAILLDAGCCFGNDLRQAVKDGWPVKNAIGTDLEADFWKYGHELFKSSPDTFPAGFVAGSIFDDELVQPRDVLYGKPSANRPTNLQELKSLTPLQGHVSVIHISSVFHLFDEERQASLAKRLASLLSPQPGSVIFGRHGGLLRKGLRYDLPDHPMFCHDPESWKSLWGEQVFEKGTVRVEAELRLVEDRSVKIFRQEEDSKFYFLVWSVTRL</sequence>
<evidence type="ECO:0000256" key="4">
    <source>
        <dbReference type="ARBA" id="ARBA00038314"/>
    </source>
</evidence>
<dbReference type="PANTHER" id="PTHR35897:SF1">
    <property type="entry name" value="METHYLTRANSFERASE AUSD"/>
    <property type="match status" value="1"/>
</dbReference>
<dbReference type="InterPro" id="IPR051654">
    <property type="entry name" value="Meroterpenoid_MTases"/>
</dbReference>
<dbReference type="PANTHER" id="PTHR35897">
    <property type="entry name" value="METHYLTRANSFERASE AUSD"/>
    <property type="match status" value="1"/>
</dbReference>
<dbReference type="EMBL" id="JANIEX010001181">
    <property type="protein sequence ID" value="KAJ3560397.1"/>
    <property type="molecule type" value="Genomic_DNA"/>
</dbReference>